<feature type="domain" description="Urease accessory protein UreH-like transmembrane" evidence="3">
    <location>
        <begin position="10"/>
        <end position="220"/>
    </location>
</feature>
<comment type="caution">
    <text evidence="4">The sequence shown here is derived from an EMBL/GenBank/DDBJ whole genome shotgun (WGS) entry which is preliminary data.</text>
</comment>
<accession>A0A1F6T8Q0</accession>
<dbReference type="AlphaFoldDB" id="A0A1F6T8Q0"/>
<feature type="transmembrane region" description="Helical" evidence="2">
    <location>
        <begin position="59"/>
        <end position="80"/>
    </location>
</feature>
<dbReference type="PANTHER" id="PTHR42208:SF1">
    <property type="entry name" value="HEAVY METAL TRANSPORTER"/>
    <property type="match status" value="1"/>
</dbReference>
<evidence type="ECO:0000313" key="5">
    <source>
        <dbReference type="Proteomes" id="UP000178379"/>
    </source>
</evidence>
<feature type="transmembrane region" description="Helical" evidence="2">
    <location>
        <begin position="172"/>
        <end position="193"/>
    </location>
</feature>
<reference evidence="4 5" key="1">
    <citation type="journal article" date="2016" name="Nat. Commun.">
        <title>Thousands of microbial genomes shed light on interconnected biogeochemical processes in an aquifer system.</title>
        <authorList>
            <person name="Anantharaman K."/>
            <person name="Brown C.T."/>
            <person name="Hug L.A."/>
            <person name="Sharon I."/>
            <person name="Castelle C.J."/>
            <person name="Probst A.J."/>
            <person name="Thomas B.C."/>
            <person name="Singh A."/>
            <person name="Wilkins M.J."/>
            <person name="Karaoz U."/>
            <person name="Brodie E.L."/>
            <person name="Williams K.H."/>
            <person name="Hubbard S.S."/>
            <person name="Banfield J.F."/>
        </authorList>
    </citation>
    <scope>NUCLEOTIDE SEQUENCE [LARGE SCALE GENOMIC DNA]</scope>
</reference>
<dbReference type="EMBL" id="MFSQ01000009">
    <property type="protein sequence ID" value="OGI41517.1"/>
    <property type="molecule type" value="Genomic_DNA"/>
</dbReference>
<feature type="region of interest" description="Disordered" evidence="1">
    <location>
        <begin position="229"/>
        <end position="250"/>
    </location>
</feature>
<evidence type="ECO:0000313" key="4">
    <source>
        <dbReference type="EMBL" id="OGI41517.1"/>
    </source>
</evidence>
<gene>
    <name evidence="4" type="ORF">A2140_01765</name>
</gene>
<dbReference type="Pfam" id="PF13386">
    <property type="entry name" value="DsbD_2"/>
    <property type="match status" value="1"/>
</dbReference>
<evidence type="ECO:0000259" key="3">
    <source>
        <dbReference type="Pfam" id="PF13386"/>
    </source>
</evidence>
<keyword evidence="2" id="KW-0812">Transmembrane</keyword>
<proteinExistence type="predicted"/>
<keyword evidence="2" id="KW-1133">Transmembrane helix</keyword>
<feature type="transmembrane region" description="Helical" evidence="2">
    <location>
        <begin position="141"/>
        <end position="165"/>
    </location>
</feature>
<keyword evidence="2" id="KW-0472">Membrane</keyword>
<feature type="transmembrane region" description="Helical" evidence="2">
    <location>
        <begin position="87"/>
        <end position="108"/>
    </location>
</feature>
<name>A0A1F6T8Q0_9PROT</name>
<dbReference type="Proteomes" id="UP000178379">
    <property type="component" value="Unassembled WGS sequence"/>
</dbReference>
<evidence type="ECO:0000256" key="1">
    <source>
        <dbReference type="SAM" id="MobiDB-lite"/>
    </source>
</evidence>
<dbReference type="STRING" id="1817756.A2140_01765"/>
<sequence length="250" mass="26482">MATEATLVSALLVGLLGSTHCLGMCGGIVGALTLGLKEDVRRSPLRLFPYLLAYNAGRIASYAIAGAVAGYLSAQILRIAPPEQARLIAKLVSGGFMLLLGFYLAGWWPALTALEKLGGKLWTRIEPFGRKLLPVNHPLKALGLGLLWGWLPCGMVYAALTWALAAGNATDGALLMVAFGLGTLPMLFAVGAAARWLNQFVQQPWVRRGAGILVILFGLYTLFAPAGSKSHDGGHTGQAPSITHAMHVRR</sequence>
<organism evidence="4 5">
    <name type="scientific">Candidatus Muproteobacteria bacterium RBG_16_62_13</name>
    <dbReference type="NCBI Taxonomy" id="1817756"/>
    <lineage>
        <taxon>Bacteria</taxon>
        <taxon>Pseudomonadati</taxon>
        <taxon>Pseudomonadota</taxon>
        <taxon>Candidatus Muproteobacteria</taxon>
    </lineage>
</organism>
<dbReference type="PANTHER" id="PTHR42208">
    <property type="entry name" value="HEAVY METAL TRANSPORTER-RELATED"/>
    <property type="match status" value="1"/>
</dbReference>
<protein>
    <recommendedName>
        <fullName evidence="3">Urease accessory protein UreH-like transmembrane domain-containing protein</fullName>
    </recommendedName>
</protein>
<feature type="transmembrane region" description="Helical" evidence="2">
    <location>
        <begin position="205"/>
        <end position="223"/>
    </location>
</feature>
<dbReference type="InterPro" id="IPR039447">
    <property type="entry name" value="UreH-like_TM_dom"/>
</dbReference>
<evidence type="ECO:0000256" key="2">
    <source>
        <dbReference type="SAM" id="Phobius"/>
    </source>
</evidence>